<dbReference type="Proteomes" id="UP000315628">
    <property type="component" value="Unassembled WGS sequence"/>
</dbReference>
<keyword evidence="3" id="KW-1185">Reference proteome</keyword>
<name>A0A560WE00_9MICO</name>
<evidence type="ECO:0000313" key="2">
    <source>
        <dbReference type="EMBL" id="TWD15754.1"/>
    </source>
</evidence>
<feature type="region of interest" description="Disordered" evidence="1">
    <location>
        <begin position="165"/>
        <end position="186"/>
    </location>
</feature>
<feature type="compositionally biased region" description="Low complexity" evidence="1">
    <location>
        <begin position="174"/>
        <end position="186"/>
    </location>
</feature>
<comment type="caution">
    <text evidence="2">The sequence shown here is derived from an EMBL/GenBank/DDBJ whole genome shotgun (WGS) entry which is preliminary data.</text>
</comment>
<dbReference type="AlphaFoldDB" id="A0A560WE00"/>
<evidence type="ECO:0000313" key="3">
    <source>
        <dbReference type="Proteomes" id="UP000315628"/>
    </source>
</evidence>
<accession>A0A560WE00</accession>
<organism evidence="2 3">
    <name type="scientific">Marihabitans asiaticum</name>
    <dbReference type="NCBI Taxonomy" id="415218"/>
    <lineage>
        <taxon>Bacteria</taxon>
        <taxon>Bacillati</taxon>
        <taxon>Actinomycetota</taxon>
        <taxon>Actinomycetes</taxon>
        <taxon>Micrococcales</taxon>
        <taxon>Intrasporangiaceae</taxon>
        <taxon>Marihabitans</taxon>
    </lineage>
</organism>
<protein>
    <submittedName>
        <fullName evidence="2">Uncharacterized protein</fullName>
    </submittedName>
</protein>
<sequence>MGCRPNRRDQPPSESLEESLVSLVTDAEVPGEVLGSAGAVVSVVGVREGEGGLLLGSGAGGEVVAGVCGGVHGGVHAGVEVVGPGVQVEEVGGVHTGVVEVETAGDAGCWDWEVVLGGVQAGVDAPVVADGDGVVVDDVELLDERGDEDEESLLVELTGEVKVAEGGGAGGDWPTPRAATEAPAAKRPAVTRAAISVAFMLGSPHEG</sequence>
<evidence type="ECO:0000256" key="1">
    <source>
        <dbReference type="SAM" id="MobiDB-lite"/>
    </source>
</evidence>
<proteinExistence type="predicted"/>
<reference evidence="2 3" key="1">
    <citation type="submission" date="2019-06" db="EMBL/GenBank/DDBJ databases">
        <title>Sequencing the genomes of 1000 actinobacteria strains.</title>
        <authorList>
            <person name="Klenk H.-P."/>
        </authorList>
    </citation>
    <scope>NUCLEOTIDE SEQUENCE [LARGE SCALE GENOMIC DNA]</scope>
    <source>
        <strain evidence="2 3">DSM 18935</strain>
    </source>
</reference>
<dbReference type="EMBL" id="VIUW01000002">
    <property type="protein sequence ID" value="TWD15754.1"/>
    <property type="molecule type" value="Genomic_DNA"/>
</dbReference>
<gene>
    <name evidence="2" type="ORF">FB557_1279</name>
</gene>